<name>A0A2S3XC61_PSEPU</name>
<dbReference type="Proteomes" id="UP000237378">
    <property type="component" value="Unassembled WGS sequence"/>
</dbReference>
<gene>
    <name evidence="1" type="ORF">BGP82_00745</name>
</gene>
<dbReference type="AlphaFoldDB" id="A0A2S3XC61"/>
<accession>A0A2S3XC61</accession>
<evidence type="ECO:0000313" key="2">
    <source>
        <dbReference type="Proteomes" id="UP000237378"/>
    </source>
</evidence>
<evidence type="ECO:0008006" key="3">
    <source>
        <dbReference type="Google" id="ProtNLM"/>
    </source>
</evidence>
<organism evidence="1 2">
    <name type="scientific">Pseudomonas putida</name>
    <name type="common">Arthrobacter siderocapsulatus</name>
    <dbReference type="NCBI Taxonomy" id="303"/>
    <lineage>
        <taxon>Bacteria</taxon>
        <taxon>Pseudomonadati</taxon>
        <taxon>Pseudomonadota</taxon>
        <taxon>Gammaproteobacteria</taxon>
        <taxon>Pseudomonadales</taxon>
        <taxon>Pseudomonadaceae</taxon>
        <taxon>Pseudomonas</taxon>
    </lineage>
</organism>
<reference evidence="1 2" key="1">
    <citation type="submission" date="2016-08" db="EMBL/GenBank/DDBJ databases">
        <authorList>
            <person name="Seilhamer J.J."/>
        </authorList>
    </citation>
    <scope>NUCLEOTIDE SEQUENCE [LARGE SCALE GENOMIC DNA]</scope>
    <source>
        <strain evidence="1 2">KH-18-2</strain>
    </source>
</reference>
<evidence type="ECO:0000313" key="1">
    <source>
        <dbReference type="EMBL" id="POG13013.1"/>
    </source>
</evidence>
<protein>
    <recommendedName>
        <fullName evidence="3">DUF1795 domain-containing protein</fullName>
    </recommendedName>
</protein>
<proteinExistence type="predicted"/>
<comment type="caution">
    <text evidence="1">The sequence shown here is derived from an EMBL/GenBank/DDBJ whole genome shotgun (WGS) entry which is preliminary data.</text>
</comment>
<reference evidence="1 2" key="2">
    <citation type="submission" date="2018-03" db="EMBL/GenBank/DDBJ databases">
        <title>Draft genome of Pseudomonas putida strain KH-18-2.</title>
        <authorList>
            <person name="Yoshizawa S."/>
            <person name="Khan N.H."/>
            <person name="Nishimura M."/>
            <person name="Chiura H.X."/>
            <person name="Ogura Y."/>
            <person name="Hayashi T."/>
            <person name="Kogure K."/>
        </authorList>
    </citation>
    <scope>NUCLEOTIDE SEQUENCE [LARGE SCALE GENOMIC DNA]</scope>
    <source>
        <strain evidence="1 2">KH-18-2</strain>
    </source>
</reference>
<dbReference type="RefSeq" id="WP_103444333.1">
    <property type="nucleotide sequence ID" value="NZ_CP142110.1"/>
</dbReference>
<dbReference type="Gene3D" id="3.40.1000.10">
    <property type="entry name" value="Mog1/PsbP, alpha/beta/alpha sandwich"/>
    <property type="match status" value="1"/>
</dbReference>
<sequence length="196" mass="21851">MYKPSIYDRISARREAQEESARLASLAEAAHVPEPVSELEPEPVPAVLQDVASAFTFAGFSLQFPLGFRFRDIQTTLEHEGEPVSLSIRRRDVRARQPLEQLFQSAVEALRELNPQLRVIRQRDCLLAGNPAKVVDFHFNAGHEPRHGRLVGALVPIAGSDSLQWLDISSVIDPSKPGLSQWLAEFDRMLDGFAQG</sequence>
<dbReference type="EMBL" id="MING01000019">
    <property type="protein sequence ID" value="POG13013.1"/>
    <property type="molecule type" value="Genomic_DNA"/>
</dbReference>